<reference evidence="1 2" key="1">
    <citation type="submission" date="2024-01" db="EMBL/GenBank/DDBJ databases">
        <authorList>
            <person name="Waweru B."/>
        </authorList>
    </citation>
    <scope>NUCLEOTIDE SEQUENCE [LARGE SCALE GENOMIC DNA]</scope>
</reference>
<evidence type="ECO:0000313" key="2">
    <source>
        <dbReference type="Proteomes" id="UP001314170"/>
    </source>
</evidence>
<sequence>MASKRKQGAGELGIRAATGRCEVQLSVAAACEVERRVAAASVRCSWACALGCGLLTGLRQRVVQLEACATCAAGACGLKQGRTRGGTCRSLARARRNLQELFTREGGLGRNLVRTKERGYCEEFVRGSRGAVWAAILVVFFYPKVGKDLK</sequence>
<proteinExistence type="predicted"/>
<accession>A0AAV1RQ57</accession>
<dbReference type="Proteomes" id="UP001314170">
    <property type="component" value="Unassembled WGS sequence"/>
</dbReference>
<comment type="caution">
    <text evidence="1">The sequence shown here is derived from an EMBL/GenBank/DDBJ whole genome shotgun (WGS) entry which is preliminary data.</text>
</comment>
<organism evidence="1 2">
    <name type="scientific">Dovyalis caffra</name>
    <dbReference type="NCBI Taxonomy" id="77055"/>
    <lineage>
        <taxon>Eukaryota</taxon>
        <taxon>Viridiplantae</taxon>
        <taxon>Streptophyta</taxon>
        <taxon>Embryophyta</taxon>
        <taxon>Tracheophyta</taxon>
        <taxon>Spermatophyta</taxon>
        <taxon>Magnoliopsida</taxon>
        <taxon>eudicotyledons</taxon>
        <taxon>Gunneridae</taxon>
        <taxon>Pentapetalae</taxon>
        <taxon>rosids</taxon>
        <taxon>fabids</taxon>
        <taxon>Malpighiales</taxon>
        <taxon>Salicaceae</taxon>
        <taxon>Flacourtieae</taxon>
        <taxon>Dovyalis</taxon>
    </lineage>
</organism>
<keyword evidence="2" id="KW-1185">Reference proteome</keyword>
<gene>
    <name evidence="1" type="ORF">DCAF_LOCUS13882</name>
</gene>
<dbReference type="AlphaFoldDB" id="A0AAV1RQ57"/>
<dbReference type="EMBL" id="CAWUPB010001156">
    <property type="protein sequence ID" value="CAK7338834.1"/>
    <property type="molecule type" value="Genomic_DNA"/>
</dbReference>
<protein>
    <submittedName>
        <fullName evidence="1">Uncharacterized protein</fullName>
    </submittedName>
</protein>
<evidence type="ECO:0000313" key="1">
    <source>
        <dbReference type="EMBL" id="CAK7338834.1"/>
    </source>
</evidence>
<name>A0AAV1RQ57_9ROSI</name>